<comment type="similarity">
    <text evidence="2 5">Belongs to the RecX family.</text>
</comment>
<dbReference type="AlphaFoldDB" id="A0A926DFQ7"/>
<feature type="domain" description="RecX first three-helical" evidence="8">
    <location>
        <begin position="63"/>
        <end position="100"/>
    </location>
</feature>
<dbReference type="InterPro" id="IPR053926">
    <property type="entry name" value="RecX_HTH_1st"/>
</dbReference>
<name>A0A926DFQ7_9FIRM</name>
<evidence type="ECO:0000313" key="10">
    <source>
        <dbReference type="Proteomes" id="UP000617951"/>
    </source>
</evidence>
<feature type="domain" description="RecX second three-helical" evidence="6">
    <location>
        <begin position="109"/>
        <end position="146"/>
    </location>
</feature>
<keyword evidence="10" id="KW-1185">Reference proteome</keyword>
<evidence type="ECO:0000256" key="1">
    <source>
        <dbReference type="ARBA" id="ARBA00004496"/>
    </source>
</evidence>
<organism evidence="9 10">
    <name type="scientific">Guopingia tenuis</name>
    <dbReference type="NCBI Taxonomy" id="2763656"/>
    <lineage>
        <taxon>Bacteria</taxon>
        <taxon>Bacillati</taxon>
        <taxon>Bacillota</taxon>
        <taxon>Clostridia</taxon>
        <taxon>Christensenellales</taxon>
        <taxon>Christensenellaceae</taxon>
        <taxon>Guopingia</taxon>
    </lineage>
</organism>
<dbReference type="HAMAP" id="MF_01114">
    <property type="entry name" value="RecX"/>
    <property type="match status" value="1"/>
</dbReference>
<dbReference type="InterPro" id="IPR003783">
    <property type="entry name" value="Regulatory_RecX"/>
</dbReference>
<evidence type="ECO:0000313" key="9">
    <source>
        <dbReference type="EMBL" id="MBC8538090.1"/>
    </source>
</evidence>
<dbReference type="Pfam" id="PF21982">
    <property type="entry name" value="RecX_HTH1"/>
    <property type="match status" value="1"/>
</dbReference>
<dbReference type="Pfam" id="PF21981">
    <property type="entry name" value="RecX_HTH3"/>
    <property type="match status" value="1"/>
</dbReference>
<dbReference type="EMBL" id="JACRSS010000001">
    <property type="protein sequence ID" value="MBC8538090.1"/>
    <property type="molecule type" value="Genomic_DNA"/>
</dbReference>
<proteinExistence type="inferred from homology"/>
<evidence type="ECO:0000256" key="3">
    <source>
        <dbReference type="ARBA" id="ARBA00018111"/>
    </source>
</evidence>
<protein>
    <recommendedName>
        <fullName evidence="3 5">Regulatory protein RecX</fullName>
    </recommendedName>
</protein>
<dbReference type="RefSeq" id="WP_249279875.1">
    <property type="nucleotide sequence ID" value="NZ_JACRSS010000001.1"/>
</dbReference>
<sequence>MSWEVTELQPQKRKKNRFNIITDEGYLLSLSAETIVKHHIRAGMILEEGLLEKLRQEDTRKYAKELAADYLGYAPRTRSQVRSHLLRKGIDAESAEAALATMEEYGYIDDAAYAREFARCYSAKLGAAAIRSKLMEKGISREVIDASVEFSREAEREAAAGLVAKLREKYDSLPKEKRRQRIYQALLRKGFSYGDAAELLRNGEDE</sequence>
<gene>
    <name evidence="5" type="primary">recX</name>
    <name evidence="9" type="ORF">H8693_03980</name>
</gene>
<evidence type="ECO:0000256" key="4">
    <source>
        <dbReference type="ARBA" id="ARBA00022490"/>
    </source>
</evidence>
<evidence type="ECO:0000259" key="7">
    <source>
        <dbReference type="Pfam" id="PF21981"/>
    </source>
</evidence>
<comment type="subcellular location">
    <subcellularLocation>
        <location evidence="1 5">Cytoplasm</location>
    </subcellularLocation>
</comment>
<comment type="caution">
    <text evidence="9">The sequence shown here is derived from an EMBL/GenBank/DDBJ whole genome shotgun (WGS) entry which is preliminary data.</text>
</comment>
<evidence type="ECO:0000259" key="8">
    <source>
        <dbReference type="Pfam" id="PF21982"/>
    </source>
</evidence>
<feature type="domain" description="RecX third three-helical" evidence="7">
    <location>
        <begin position="155"/>
        <end position="197"/>
    </location>
</feature>
<comment type="function">
    <text evidence="5">Modulates RecA activity.</text>
</comment>
<dbReference type="InterPro" id="IPR053925">
    <property type="entry name" value="RecX_HTH_3rd"/>
</dbReference>
<reference evidence="9" key="1">
    <citation type="submission" date="2020-08" db="EMBL/GenBank/DDBJ databases">
        <title>Genome public.</title>
        <authorList>
            <person name="Liu C."/>
            <person name="Sun Q."/>
        </authorList>
    </citation>
    <scope>NUCLEOTIDE SEQUENCE</scope>
    <source>
        <strain evidence="9">NSJ-63</strain>
    </source>
</reference>
<keyword evidence="4 5" id="KW-0963">Cytoplasm</keyword>
<dbReference type="GO" id="GO:0005737">
    <property type="term" value="C:cytoplasm"/>
    <property type="evidence" value="ECO:0007669"/>
    <property type="project" value="UniProtKB-SubCell"/>
</dbReference>
<dbReference type="PANTHER" id="PTHR33602">
    <property type="entry name" value="REGULATORY PROTEIN RECX FAMILY PROTEIN"/>
    <property type="match status" value="1"/>
</dbReference>
<dbReference type="InterPro" id="IPR036388">
    <property type="entry name" value="WH-like_DNA-bd_sf"/>
</dbReference>
<dbReference type="InterPro" id="IPR053924">
    <property type="entry name" value="RecX_HTH_2nd"/>
</dbReference>
<evidence type="ECO:0000259" key="6">
    <source>
        <dbReference type="Pfam" id="PF02631"/>
    </source>
</evidence>
<dbReference type="Pfam" id="PF02631">
    <property type="entry name" value="RecX_HTH2"/>
    <property type="match status" value="1"/>
</dbReference>
<accession>A0A926DFQ7</accession>
<dbReference type="PANTHER" id="PTHR33602:SF1">
    <property type="entry name" value="REGULATORY PROTEIN RECX FAMILY PROTEIN"/>
    <property type="match status" value="1"/>
</dbReference>
<evidence type="ECO:0000256" key="2">
    <source>
        <dbReference type="ARBA" id="ARBA00009695"/>
    </source>
</evidence>
<dbReference type="Proteomes" id="UP000617951">
    <property type="component" value="Unassembled WGS sequence"/>
</dbReference>
<dbReference type="GO" id="GO:0006282">
    <property type="term" value="P:regulation of DNA repair"/>
    <property type="evidence" value="ECO:0007669"/>
    <property type="project" value="UniProtKB-UniRule"/>
</dbReference>
<evidence type="ECO:0000256" key="5">
    <source>
        <dbReference type="HAMAP-Rule" id="MF_01114"/>
    </source>
</evidence>
<dbReference type="Gene3D" id="1.10.10.10">
    <property type="entry name" value="Winged helix-like DNA-binding domain superfamily/Winged helix DNA-binding domain"/>
    <property type="match status" value="3"/>
</dbReference>